<comment type="caution">
    <text evidence="1">The sequence shown here is derived from an EMBL/GenBank/DDBJ whole genome shotgun (WGS) entry which is preliminary data.</text>
</comment>
<dbReference type="EMBL" id="JABSTU010000007">
    <property type="protein sequence ID" value="KAH8026359.1"/>
    <property type="molecule type" value="Genomic_DNA"/>
</dbReference>
<reference evidence="1" key="1">
    <citation type="journal article" date="2020" name="Cell">
        <title>Large-Scale Comparative Analyses of Tick Genomes Elucidate Their Genetic Diversity and Vector Capacities.</title>
        <authorList>
            <consortium name="Tick Genome and Microbiome Consortium (TIGMIC)"/>
            <person name="Jia N."/>
            <person name="Wang J."/>
            <person name="Shi W."/>
            <person name="Du L."/>
            <person name="Sun Y."/>
            <person name="Zhan W."/>
            <person name="Jiang J.F."/>
            <person name="Wang Q."/>
            <person name="Zhang B."/>
            <person name="Ji P."/>
            <person name="Bell-Sakyi L."/>
            <person name="Cui X.M."/>
            <person name="Yuan T.T."/>
            <person name="Jiang B.G."/>
            <person name="Yang W.F."/>
            <person name="Lam T.T."/>
            <person name="Chang Q.C."/>
            <person name="Ding S.J."/>
            <person name="Wang X.J."/>
            <person name="Zhu J.G."/>
            <person name="Ruan X.D."/>
            <person name="Zhao L."/>
            <person name="Wei J.T."/>
            <person name="Ye R.Z."/>
            <person name="Que T.C."/>
            <person name="Du C.H."/>
            <person name="Zhou Y.H."/>
            <person name="Cheng J.X."/>
            <person name="Dai P.F."/>
            <person name="Guo W.B."/>
            <person name="Han X.H."/>
            <person name="Huang E.J."/>
            <person name="Li L.F."/>
            <person name="Wei W."/>
            <person name="Gao Y.C."/>
            <person name="Liu J.Z."/>
            <person name="Shao H.Z."/>
            <person name="Wang X."/>
            <person name="Wang C.C."/>
            <person name="Yang T.C."/>
            <person name="Huo Q.B."/>
            <person name="Li W."/>
            <person name="Chen H.Y."/>
            <person name="Chen S.E."/>
            <person name="Zhou L.G."/>
            <person name="Ni X.B."/>
            <person name="Tian J.H."/>
            <person name="Sheng Y."/>
            <person name="Liu T."/>
            <person name="Pan Y.S."/>
            <person name="Xia L.Y."/>
            <person name="Li J."/>
            <person name="Zhao F."/>
            <person name="Cao W.C."/>
        </authorList>
    </citation>
    <scope>NUCLEOTIDE SEQUENCE</scope>
    <source>
        <strain evidence="1">Rmic-2018</strain>
    </source>
</reference>
<dbReference type="VEuPathDB" id="VectorBase:LOC119169150"/>
<accession>A0A9J6DW06</accession>
<reference evidence="1" key="2">
    <citation type="submission" date="2021-09" db="EMBL/GenBank/DDBJ databases">
        <authorList>
            <person name="Jia N."/>
            <person name="Wang J."/>
            <person name="Shi W."/>
            <person name="Du L."/>
            <person name="Sun Y."/>
            <person name="Zhan W."/>
            <person name="Jiang J."/>
            <person name="Wang Q."/>
            <person name="Zhang B."/>
            <person name="Ji P."/>
            <person name="Sakyi L.B."/>
            <person name="Cui X."/>
            <person name="Yuan T."/>
            <person name="Jiang B."/>
            <person name="Yang W."/>
            <person name="Lam T.T.-Y."/>
            <person name="Chang Q."/>
            <person name="Ding S."/>
            <person name="Wang X."/>
            <person name="Zhu J."/>
            <person name="Ruan X."/>
            <person name="Zhao L."/>
            <person name="Wei J."/>
            <person name="Que T."/>
            <person name="Du C."/>
            <person name="Cheng J."/>
            <person name="Dai P."/>
            <person name="Han X."/>
            <person name="Huang E."/>
            <person name="Gao Y."/>
            <person name="Liu J."/>
            <person name="Shao H."/>
            <person name="Ye R."/>
            <person name="Li L."/>
            <person name="Wei W."/>
            <person name="Wang X."/>
            <person name="Wang C."/>
            <person name="Huo Q."/>
            <person name="Li W."/>
            <person name="Guo W."/>
            <person name="Chen H."/>
            <person name="Chen S."/>
            <person name="Zhou L."/>
            <person name="Zhou L."/>
            <person name="Ni X."/>
            <person name="Tian J."/>
            <person name="Zhou Y."/>
            <person name="Sheng Y."/>
            <person name="Liu T."/>
            <person name="Pan Y."/>
            <person name="Xia L."/>
            <person name="Li J."/>
            <person name="Zhao F."/>
            <person name="Cao W."/>
        </authorList>
    </citation>
    <scope>NUCLEOTIDE SEQUENCE</scope>
    <source>
        <strain evidence="1">Rmic-2018</strain>
        <tissue evidence="1">Larvae</tissue>
    </source>
</reference>
<dbReference type="Proteomes" id="UP000821866">
    <property type="component" value="Unassembled WGS sequence"/>
</dbReference>
<protein>
    <submittedName>
        <fullName evidence="1">Uncharacterized protein</fullName>
    </submittedName>
</protein>
<sequence length="200" mass="21759">MGHATNESQKTPDDYTEAVHAFQLSFNGLRLMHDYTHFNMGNMDQTMVHMDYPASRTNNIIGKSYVRIANTGCAKRGFTVALAACASGHNLPVFVVLKEPSGRITTEAFTKICVPGGLTSNLGCVQAYSVADLLHYSVIVCNQICAHLQIPLLRIVPKYAVGITPASSSSVSSDKVSATQSQAEQRVPLVYEHEPGRLME</sequence>
<proteinExistence type="predicted"/>
<name>A0A9J6DW06_RHIMP</name>
<evidence type="ECO:0000313" key="1">
    <source>
        <dbReference type="EMBL" id="KAH8026359.1"/>
    </source>
</evidence>
<organism evidence="1 2">
    <name type="scientific">Rhipicephalus microplus</name>
    <name type="common">Cattle tick</name>
    <name type="synonym">Boophilus microplus</name>
    <dbReference type="NCBI Taxonomy" id="6941"/>
    <lineage>
        <taxon>Eukaryota</taxon>
        <taxon>Metazoa</taxon>
        <taxon>Ecdysozoa</taxon>
        <taxon>Arthropoda</taxon>
        <taxon>Chelicerata</taxon>
        <taxon>Arachnida</taxon>
        <taxon>Acari</taxon>
        <taxon>Parasitiformes</taxon>
        <taxon>Ixodida</taxon>
        <taxon>Ixodoidea</taxon>
        <taxon>Ixodidae</taxon>
        <taxon>Rhipicephalinae</taxon>
        <taxon>Rhipicephalus</taxon>
        <taxon>Boophilus</taxon>
    </lineage>
</organism>
<evidence type="ECO:0000313" key="2">
    <source>
        <dbReference type="Proteomes" id="UP000821866"/>
    </source>
</evidence>
<dbReference type="VEuPathDB" id="VectorBase:LOC119177311"/>
<dbReference type="AlphaFoldDB" id="A0A9J6DW06"/>
<keyword evidence="2" id="KW-1185">Reference proteome</keyword>
<gene>
    <name evidence="1" type="ORF">HPB51_020343</name>
</gene>